<dbReference type="InterPro" id="IPR029045">
    <property type="entry name" value="ClpP/crotonase-like_dom_sf"/>
</dbReference>
<evidence type="ECO:0000259" key="7">
    <source>
        <dbReference type="PROSITE" id="PS50106"/>
    </source>
</evidence>
<dbReference type="SUPFAM" id="SSF52096">
    <property type="entry name" value="ClpP/crotonase"/>
    <property type="match status" value="1"/>
</dbReference>
<dbReference type="Gene3D" id="3.90.226.10">
    <property type="entry name" value="2-enoyl-CoA Hydratase, Chain A, domain 1"/>
    <property type="match status" value="1"/>
</dbReference>
<feature type="compositionally biased region" description="Polar residues" evidence="6">
    <location>
        <begin position="12"/>
        <end position="22"/>
    </location>
</feature>
<feature type="region of interest" description="Disordered" evidence="6">
    <location>
        <begin position="1"/>
        <end position="23"/>
    </location>
</feature>
<organism evidence="8 9">
    <name type="scientific">Acidipila rosea</name>
    <dbReference type="NCBI Taxonomy" id="768535"/>
    <lineage>
        <taxon>Bacteria</taxon>
        <taxon>Pseudomonadati</taxon>
        <taxon>Acidobacteriota</taxon>
        <taxon>Terriglobia</taxon>
        <taxon>Terriglobales</taxon>
        <taxon>Acidobacteriaceae</taxon>
        <taxon>Acidipila</taxon>
    </lineage>
</organism>
<dbReference type="InterPro" id="IPR036034">
    <property type="entry name" value="PDZ_sf"/>
</dbReference>
<dbReference type="GO" id="GO:0030288">
    <property type="term" value="C:outer membrane-bounded periplasmic space"/>
    <property type="evidence" value="ECO:0007669"/>
    <property type="project" value="TreeGrafter"/>
</dbReference>
<dbReference type="InterPro" id="IPR041489">
    <property type="entry name" value="PDZ_6"/>
</dbReference>
<dbReference type="GO" id="GO:0004175">
    <property type="term" value="F:endopeptidase activity"/>
    <property type="evidence" value="ECO:0007669"/>
    <property type="project" value="TreeGrafter"/>
</dbReference>
<dbReference type="GO" id="GO:0006508">
    <property type="term" value="P:proteolysis"/>
    <property type="evidence" value="ECO:0007669"/>
    <property type="project" value="UniProtKB-KW"/>
</dbReference>
<comment type="similarity">
    <text evidence="1 5">Belongs to the peptidase S41A family.</text>
</comment>
<dbReference type="Pfam" id="PF03572">
    <property type="entry name" value="Peptidase_S41"/>
    <property type="match status" value="1"/>
</dbReference>
<dbReference type="AlphaFoldDB" id="A0A4R1LCG2"/>
<keyword evidence="9" id="KW-1185">Reference proteome</keyword>
<dbReference type="Pfam" id="PF17820">
    <property type="entry name" value="PDZ_6"/>
    <property type="match status" value="1"/>
</dbReference>
<dbReference type="InterPro" id="IPR004447">
    <property type="entry name" value="Peptidase_S41A"/>
</dbReference>
<dbReference type="SMART" id="SM00228">
    <property type="entry name" value="PDZ"/>
    <property type="match status" value="1"/>
</dbReference>
<dbReference type="GO" id="GO:0007165">
    <property type="term" value="P:signal transduction"/>
    <property type="evidence" value="ECO:0007669"/>
    <property type="project" value="TreeGrafter"/>
</dbReference>
<dbReference type="InterPro" id="IPR001478">
    <property type="entry name" value="PDZ"/>
</dbReference>
<dbReference type="CDD" id="cd06782">
    <property type="entry name" value="cpPDZ_CPP-like"/>
    <property type="match status" value="1"/>
</dbReference>
<dbReference type="FunFam" id="2.30.42.10:FF:000063">
    <property type="entry name" value="Peptidase, S41 family"/>
    <property type="match status" value="1"/>
</dbReference>
<dbReference type="PANTHER" id="PTHR32060:SF30">
    <property type="entry name" value="CARBOXY-TERMINAL PROCESSING PROTEASE CTPA"/>
    <property type="match status" value="1"/>
</dbReference>
<dbReference type="Gene3D" id="3.30.750.44">
    <property type="match status" value="1"/>
</dbReference>
<dbReference type="Proteomes" id="UP000295210">
    <property type="component" value="Unassembled WGS sequence"/>
</dbReference>
<dbReference type="PANTHER" id="PTHR32060">
    <property type="entry name" value="TAIL-SPECIFIC PROTEASE"/>
    <property type="match status" value="1"/>
</dbReference>
<keyword evidence="4 5" id="KW-0720">Serine protease</keyword>
<keyword evidence="3 5" id="KW-0378">Hydrolase</keyword>
<keyword evidence="2 5" id="KW-0645">Protease</keyword>
<dbReference type="GO" id="GO:0008236">
    <property type="term" value="F:serine-type peptidase activity"/>
    <property type="evidence" value="ECO:0007669"/>
    <property type="project" value="UniProtKB-KW"/>
</dbReference>
<proteinExistence type="inferred from homology"/>
<evidence type="ECO:0000256" key="2">
    <source>
        <dbReference type="ARBA" id="ARBA00022670"/>
    </source>
</evidence>
<accession>A0A4R1LCG2</accession>
<sequence>MLYFAQEAPRTTGASRRNQPLTMSPRARRTAFSLVLFFTACGLAGMVVSQRVGAQSAGDESQFRDSLKSFTSVYNLVAENYAEPLNADMPDKTIYDGAIPGMLHTLDPHSSFYDPKAYAKMREDQHGKYYGVGMTIQPQFIAGTQKIVVVFPYEGTPSYKAGIHPGDIIISVDGKSTDNMNSEQVANLLKGPKGTHVSLSVAREGSAAPLTFDLVRDEIPHPSVDLSYEIRPGIGYIHITQFQETTGREVSDAVNAFGNLKGLLIDLRGNPGGVLVEAVAVCDKFLRRGQVIVSQRGRAFPEQVYRATHGDGRQDFPIVVLVSHSTASAAEIVSGALQDHDRALIVGETTFGKGLVQSVYPLSDDTGLALTTYHYYTPSGRLIQRNYNGVSLYDYYYNHDQPQDLKNREVKQTDSGRTVYGGGGITPDVKIDPPKSNHFQDVLAAHYVFFNFSKHYLVNHSITKDFQVDDKVLADFKQFLTAQQVAYTDQDIAGVLDWVKANIKAELFTSAFGEQQGMRVRANWDPMINKALEYMPQAASLEETALRDAAARQAAKNSGPQAE</sequence>
<name>A0A4R1LCG2_9BACT</name>
<dbReference type="SMART" id="SM00245">
    <property type="entry name" value="TSPc"/>
    <property type="match status" value="1"/>
</dbReference>
<evidence type="ECO:0000256" key="1">
    <source>
        <dbReference type="ARBA" id="ARBA00009179"/>
    </source>
</evidence>
<reference evidence="8 9" key="1">
    <citation type="submission" date="2019-03" db="EMBL/GenBank/DDBJ databases">
        <title>Genomic Encyclopedia of Type Strains, Phase IV (KMG-IV): sequencing the most valuable type-strain genomes for metagenomic binning, comparative biology and taxonomic classification.</title>
        <authorList>
            <person name="Goeker M."/>
        </authorList>
    </citation>
    <scope>NUCLEOTIDE SEQUENCE [LARGE SCALE GENOMIC DNA]</scope>
    <source>
        <strain evidence="8 9">DSM 103428</strain>
    </source>
</reference>
<dbReference type="SUPFAM" id="SSF50156">
    <property type="entry name" value="PDZ domain-like"/>
    <property type="match status" value="1"/>
</dbReference>
<dbReference type="PROSITE" id="PS50106">
    <property type="entry name" value="PDZ"/>
    <property type="match status" value="1"/>
</dbReference>
<feature type="domain" description="PDZ" evidence="7">
    <location>
        <begin position="118"/>
        <end position="190"/>
    </location>
</feature>
<evidence type="ECO:0000313" key="8">
    <source>
        <dbReference type="EMBL" id="TCK75140.1"/>
    </source>
</evidence>
<dbReference type="EMBL" id="SMGK01000001">
    <property type="protein sequence ID" value="TCK75140.1"/>
    <property type="molecule type" value="Genomic_DNA"/>
</dbReference>
<dbReference type="NCBIfam" id="TIGR00225">
    <property type="entry name" value="prc"/>
    <property type="match status" value="1"/>
</dbReference>
<comment type="caution">
    <text evidence="8">The sequence shown here is derived from an EMBL/GenBank/DDBJ whole genome shotgun (WGS) entry which is preliminary data.</text>
</comment>
<dbReference type="InterPro" id="IPR005151">
    <property type="entry name" value="Tail-specific_protease"/>
</dbReference>
<evidence type="ECO:0000256" key="4">
    <source>
        <dbReference type="ARBA" id="ARBA00022825"/>
    </source>
</evidence>
<gene>
    <name evidence="8" type="ORF">C7378_0120</name>
</gene>
<dbReference type="CDD" id="cd07560">
    <property type="entry name" value="Peptidase_S41_CPP"/>
    <property type="match status" value="1"/>
</dbReference>
<evidence type="ECO:0000256" key="3">
    <source>
        <dbReference type="ARBA" id="ARBA00022801"/>
    </source>
</evidence>
<dbReference type="Gene3D" id="2.30.42.10">
    <property type="match status" value="1"/>
</dbReference>
<evidence type="ECO:0000313" key="9">
    <source>
        <dbReference type="Proteomes" id="UP000295210"/>
    </source>
</evidence>
<evidence type="ECO:0000256" key="6">
    <source>
        <dbReference type="SAM" id="MobiDB-lite"/>
    </source>
</evidence>
<evidence type="ECO:0000256" key="5">
    <source>
        <dbReference type="RuleBase" id="RU004404"/>
    </source>
</evidence>
<protein>
    <submittedName>
        <fullName evidence="8">Carboxyl-terminal processing protease</fullName>
    </submittedName>
</protein>